<reference evidence="1" key="2">
    <citation type="journal article" date="2015" name="Data Brief">
        <title>Shoot transcriptome of the giant reed, Arundo donax.</title>
        <authorList>
            <person name="Barrero R.A."/>
            <person name="Guerrero F.D."/>
            <person name="Moolhuijzen P."/>
            <person name="Goolsby J.A."/>
            <person name="Tidwell J."/>
            <person name="Bellgard S.E."/>
            <person name="Bellgard M.I."/>
        </authorList>
    </citation>
    <scope>NUCLEOTIDE SEQUENCE</scope>
    <source>
        <tissue evidence="1">Shoot tissue taken approximately 20 cm above the soil surface</tissue>
    </source>
</reference>
<name>A0A0A9F440_ARUDO</name>
<accession>A0A0A9F440</accession>
<dbReference type="EMBL" id="GBRH01191922">
    <property type="protein sequence ID" value="JAE05974.1"/>
    <property type="molecule type" value="Transcribed_RNA"/>
</dbReference>
<reference evidence="1" key="1">
    <citation type="submission" date="2014-09" db="EMBL/GenBank/DDBJ databases">
        <authorList>
            <person name="Magalhaes I.L.F."/>
            <person name="Oliveira U."/>
            <person name="Santos F.R."/>
            <person name="Vidigal T.H.D.A."/>
            <person name="Brescovit A.D."/>
            <person name="Santos A.J."/>
        </authorList>
    </citation>
    <scope>NUCLEOTIDE SEQUENCE</scope>
    <source>
        <tissue evidence="1">Shoot tissue taken approximately 20 cm above the soil surface</tissue>
    </source>
</reference>
<proteinExistence type="predicted"/>
<protein>
    <submittedName>
        <fullName evidence="1">Uncharacterized protein</fullName>
    </submittedName>
</protein>
<organism evidence="1">
    <name type="scientific">Arundo donax</name>
    <name type="common">Giant reed</name>
    <name type="synonym">Donax arundinaceus</name>
    <dbReference type="NCBI Taxonomy" id="35708"/>
    <lineage>
        <taxon>Eukaryota</taxon>
        <taxon>Viridiplantae</taxon>
        <taxon>Streptophyta</taxon>
        <taxon>Embryophyta</taxon>
        <taxon>Tracheophyta</taxon>
        <taxon>Spermatophyta</taxon>
        <taxon>Magnoliopsida</taxon>
        <taxon>Liliopsida</taxon>
        <taxon>Poales</taxon>
        <taxon>Poaceae</taxon>
        <taxon>PACMAD clade</taxon>
        <taxon>Arundinoideae</taxon>
        <taxon>Arundineae</taxon>
        <taxon>Arundo</taxon>
    </lineage>
</organism>
<evidence type="ECO:0000313" key="1">
    <source>
        <dbReference type="EMBL" id="JAE05974.1"/>
    </source>
</evidence>
<sequence>MQELYLWQG</sequence>